<dbReference type="EMBL" id="JWZT01004828">
    <property type="protein sequence ID" value="KII62993.1"/>
    <property type="molecule type" value="Genomic_DNA"/>
</dbReference>
<sequence length="108" mass="13196">MKNGLCKINQIKSRVTHQNQEPHSFKHDVFKHQANFYNVKDCENLTKYVKHMKNFRVKYETKKKQYQMMLTKNLLKYLKNMDSTHQILATPLNEIQRKKELSWYYTNI</sequence>
<reference evidence="1 2" key="1">
    <citation type="journal article" date="2014" name="Genome Biol. Evol.">
        <title>The genome of the myxosporean Thelohanellus kitauei shows adaptations to nutrient acquisition within its fish host.</title>
        <authorList>
            <person name="Yang Y."/>
            <person name="Xiong J."/>
            <person name="Zhou Z."/>
            <person name="Huo F."/>
            <person name="Miao W."/>
            <person name="Ran C."/>
            <person name="Liu Y."/>
            <person name="Zhang J."/>
            <person name="Feng J."/>
            <person name="Wang M."/>
            <person name="Wang M."/>
            <person name="Wang L."/>
            <person name="Yao B."/>
        </authorList>
    </citation>
    <scope>NUCLEOTIDE SEQUENCE [LARGE SCALE GENOMIC DNA]</scope>
    <source>
        <strain evidence="1">Wuqing</strain>
    </source>
</reference>
<accession>A0A0C2ICD0</accession>
<dbReference type="Proteomes" id="UP000031668">
    <property type="component" value="Unassembled WGS sequence"/>
</dbReference>
<proteinExistence type="predicted"/>
<name>A0A0C2ICD0_THEKT</name>
<comment type="caution">
    <text evidence="1">The sequence shown here is derived from an EMBL/GenBank/DDBJ whole genome shotgun (WGS) entry which is preliminary data.</text>
</comment>
<keyword evidence="2" id="KW-1185">Reference proteome</keyword>
<dbReference type="AlphaFoldDB" id="A0A0C2ICD0"/>
<protein>
    <submittedName>
        <fullName evidence="1">Uncharacterized protein</fullName>
    </submittedName>
</protein>
<gene>
    <name evidence="1" type="ORF">RF11_05773</name>
</gene>
<evidence type="ECO:0000313" key="2">
    <source>
        <dbReference type="Proteomes" id="UP000031668"/>
    </source>
</evidence>
<organism evidence="1 2">
    <name type="scientific">Thelohanellus kitauei</name>
    <name type="common">Myxosporean</name>
    <dbReference type="NCBI Taxonomy" id="669202"/>
    <lineage>
        <taxon>Eukaryota</taxon>
        <taxon>Metazoa</taxon>
        <taxon>Cnidaria</taxon>
        <taxon>Myxozoa</taxon>
        <taxon>Myxosporea</taxon>
        <taxon>Bivalvulida</taxon>
        <taxon>Platysporina</taxon>
        <taxon>Myxobolidae</taxon>
        <taxon>Thelohanellus</taxon>
    </lineage>
</organism>
<evidence type="ECO:0000313" key="1">
    <source>
        <dbReference type="EMBL" id="KII62993.1"/>
    </source>
</evidence>